<evidence type="ECO:0000313" key="2">
    <source>
        <dbReference type="Proteomes" id="UP000781932"/>
    </source>
</evidence>
<reference evidence="1" key="2">
    <citation type="submission" date="2020-11" db="EMBL/GenBank/DDBJ databases">
        <title>Whole genome sequencing of Colletotrichum sp.</title>
        <authorList>
            <person name="Li H."/>
        </authorList>
    </citation>
    <scope>NUCLEOTIDE SEQUENCE</scope>
    <source>
        <strain evidence="1">CkLH20</strain>
    </source>
</reference>
<proteinExistence type="predicted"/>
<reference evidence="1" key="1">
    <citation type="submission" date="2020-03" db="EMBL/GenBank/DDBJ databases">
        <authorList>
            <person name="He L."/>
        </authorList>
    </citation>
    <scope>NUCLEOTIDE SEQUENCE</scope>
    <source>
        <strain evidence="1">CkLH20</strain>
    </source>
</reference>
<sequence>MCFFLTRHFSCVENGATVTHTHQYLVRCANPFYVDCIADGALPKMTQRYNISCHNCSGKWHHPTVAPSAVVYSPAENKEAVHRAEQSYIREMCSLIAVSTYPRWPETPDDAKRDIYPVVKQELACRFNKDHFDNGNLCDCSDTNTHPELHNISAALRQVIARCYLLPWEWQETTSNKAEFPFPGKENPRFRFIGDRLKKQPELSALNHLKAPTTIGDIGVLDFFVEPWDWKQREMHMRQSFKANCWLSWGRPEVWYNDFNDVMSPQTPLPDCQIADELDFRGQIVHKIFSLLTVDSGLSPDRAASIARVHTIIMSPDPNLLSRDQTFDEGTKRALHHITLRMPHFNHHNLTTPSVGAAWTAEDENINTAYHLRRNRDLLLSDEDSRMRAIERAVVPLTRAEFDALDEPDCLICIEAMSYPGEPHAAVRFRCPSRHYVGMNCWMKAQRKKRSVDSGRAIRCIACGDNYPLGEWPAPINLDPVFGAEHLRIPSGKLNPEQQLFDF</sequence>
<gene>
    <name evidence="1" type="ORF">CkaCkLH20_04616</name>
</gene>
<name>A0A9P6LM66_9PEZI</name>
<organism evidence="1 2">
    <name type="scientific">Colletotrichum karsti</name>
    <dbReference type="NCBI Taxonomy" id="1095194"/>
    <lineage>
        <taxon>Eukaryota</taxon>
        <taxon>Fungi</taxon>
        <taxon>Dikarya</taxon>
        <taxon>Ascomycota</taxon>
        <taxon>Pezizomycotina</taxon>
        <taxon>Sordariomycetes</taxon>
        <taxon>Hypocreomycetidae</taxon>
        <taxon>Glomerellales</taxon>
        <taxon>Glomerellaceae</taxon>
        <taxon>Colletotrichum</taxon>
        <taxon>Colletotrichum boninense species complex</taxon>
    </lineage>
</organism>
<evidence type="ECO:0000313" key="1">
    <source>
        <dbReference type="EMBL" id="KAF9878040.1"/>
    </source>
</evidence>
<dbReference type="OrthoDB" id="4832517at2759"/>
<protein>
    <submittedName>
        <fullName evidence="1">Uncharacterized protein</fullName>
    </submittedName>
</protein>
<dbReference type="GeneID" id="62160409"/>
<keyword evidence="2" id="KW-1185">Reference proteome</keyword>
<comment type="caution">
    <text evidence="1">The sequence shown here is derived from an EMBL/GenBank/DDBJ whole genome shotgun (WGS) entry which is preliminary data.</text>
</comment>
<dbReference type="RefSeq" id="XP_038747501.1">
    <property type="nucleotide sequence ID" value="XM_038887335.1"/>
</dbReference>
<dbReference type="Proteomes" id="UP000781932">
    <property type="component" value="Unassembled WGS sequence"/>
</dbReference>
<accession>A0A9P6LM66</accession>
<dbReference type="EMBL" id="JAATWM020000012">
    <property type="protein sequence ID" value="KAF9878040.1"/>
    <property type="molecule type" value="Genomic_DNA"/>
</dbReference>
<dbReference type="AlphaFoldDB" id="A0A9P6LM66"/>